<keyword evidence="7" id="KW-1185">Reference proteome</keyword>
<dbReference type="Gene3D" id="3.40.50.300">
    <property type="entry name" value="P-loop containing nucleotide triphosphate hydrolases"/>
    <property type="match status" value="1"/>
</dbReference>
<evidence type="ECO:0000259" key="5">
    <source>
        <dbReference type="PROSITE" id="PS50893"/>
    </source>
</evidence>
<evidence type="ECO:0000256" key="3">
    <source>
        <dbReference type="ARBA" id="ARBA00022840"/>
    </source>
</evidence>
<evidence type="ECO:0000256" key="2">
    <source>
        <dbReference type="ARBA" id="ARBA00022741"/>
    </source>
</evidence>
<dbReference type="PROSITE" id="PS00211">
    <property type="entry name" value="ABC_TRANSPORTER_1"/>
    <property type="match status" value="1"/>
</dbReference>
<dbReference type="SUPFAM" id="SSF52540">
    <property type="entry name" value="P-loop containing nucleoside triphosphate hydrolases"/>
    <property type="match status" value="1"/>
</dbReference>
<gene>
    <name evidence="6" type="ORF">GIY30_01370</name>
</gene>
<feature type="domain" description="ABC transporter" evidence="5">
    <location>
        <begin position="63"/>
        <end position="295"/>
    </location>
</feature>
<evidence type="ECO:0000313" key="6">
    <source>
        <dbReference type="EMBL" id="MXP20017.1"/>
    </source>
</evidence>
<dbReference type="InterPro" id="IPR017871">
    <property type="entry name" value="ABC_transporter-like_CS"/>
</dbReference>
<evidence type="ECO:0000256" key="4">
    <source>
        <dbReference type="SAM" id="MobiDB-lite"/>
    </source>
</evidence>
<keyword evidence="2" id="KW-0547">Nucleotide-binding</keyword>
<dbReference type="EMBL" id="WMBR01000001">
    <property type="protein sequence ID" value="MXP20017.1"/>
    <property type="molecule type" value="Genomic_DNA"/>
</dbReference>
<feature type="region of interest" description="Disordered" evidence="4">
    <location>
        <begin position="1"/>
        <end position="39"/>
    </location>
</feature>
<organism evidence="6 7">
    <name type="scientific">Gordonia mangrovi</name>
    <dbReference type="NCBI Taxonomy" id="2665643"/>
    <lineage>
        <taxon>Bacteria</taxon>
        <taxon>Bacillati</taxon>
        <taxon>Actinomycetota</taxon>
        <taxon>Actinomycetes</taxon>
        <taxon>Mycobacteriales</taxon>
        <taxon>Gordoniaceae</taxon>
        <taxon>Gordonia</taxon>
    </lineage>
</organism>
<accession>A0A6L7GKV1</accession>
<proteinExistence type="predicted"/>
<dbReference type="PANTHER" id="PTHR42788">
    <property type="entry name" value="TAURINE IMPORT ATP-BINDING PROTEIN-RELATED"/>
    <property type="match status" value="1"/>
</dbReference>
<name>A0A6L7GKV1_9ACTN</name>
<dbReference type="GO" id="GO:0016887">
    <property type="term" value="F:ATP hydrolysis activity"/>
    <property type="evidence" value="ECO:0007669"/>
    <property type="project" value="InterPro"/>
</dbReference>
<evidence type="ECO:0000256" key="1">
    <source>
        <dbReference type="ARBA" id="ARBA00022448"/>
    </source>
</evidence>
<dbReference type="Proteomes" id="UP000475545">
    <property type="component" value="Unassembled WGS sequence"/>
</dbReference>
<dbReference type="InterPro" id="IPR027417">
    <property type="entry name" value="P-loop_NTPase"/>
</dbReference>
<protein>
    <submittedName>
        <fullName evidence="6">ATP-binding cassette domain-containing protein</fullName>
    </submittedName>
</protein>
<comment type="caution">
    <text evidence="6">The sequence shown here is derived from an EMBL/GenBank/DDBJ whole genome shotgun (WGS) entry which is preliminary data.</text>
</comment>
<evidence type="ECO:0000313" key="7">
    <source>
        <dbReference type="Proteomes" id="UP000475545"/>
    </source>
</evidence>
<keyword evidence="3 6" id="KW-0067">ATP-binding</keyword>
<dbReference type="AlphaFoldDB" id="A0A6L7GKV1"/>
<dbReference type="InterPro" id="IPR003593">
    <property type="entry name" value="AAA+_ATPase"/>
</dbReference>
<dbReference type="PANTHER" id="PTHR42788:SF13">
    <property type="entry name" value="ALIPHATIC SULFONATES IMPORT ATP-BINDING PROTEIN SSUB"/>
    <property type="match status" value="1"/>
</dbReference>
<dbReference type="CDD" id="cd03293">
    <property type="entry name" value="ABC_NrtD_SsuB_transporters"/>
    <property type="match status" value="1"/>
</dbReference>
<keyword evidence="1" id="KW-0813">Transport</keyword>
<reference evidence="6 7" key="1">
    <citation type="submission" date="2019-11" db="EMBL/GenBank/DDBJ databases">
        <title>Gordonia sp. nov., a novel actinobacterium isolated from mangrove soil in Hainan.</title>
        <authorList>
            <person name="Huang X."/>
            <person name="Xie Y."/>
            <person name="Chu X."/>
            <person name="Xiao K."/>
        </authorList>
    </citation>
    <scope>NUCLEOTIDE SEQUENCE [LARGE SCALE GENOMIC DNA]</scope>
    <source>
        <strain evidence="6 7">HNM0687</strain>
    </source>
</reference>
<dbReference type="GO" id="GO:0005524">
    <property type="term" value="F:ATP binding"/>
    <property type="evidence" value="ECO:0007669"/>
    <property type="project" value="UniProtKB-KW"/>
</dbReference>
<sequence>MSDTAKMVCVPSQAAQPRGRCHRPDQAPLRAPAQHGTADVDMNLISKERETLAQKRDSGAPSVNLEGVSVAFDVPGKGSMLAVDNIDLEVPAGQFVALVGPSGCGKTTALNMLAGLMTPSAGTVSRYGKPVTGPSRDIGYMLARSALTPWRTVRKNVELGLEIRGIPAKERKERSMNLLEILKIDHFADAFPSQMSHGMQQRVAIARTLAIDPDLWLMDEPFGALDAQTRVRVQTDFMRIWEGSGKTVLFVTHDLSEAVMMADRVIVMTQRPAKIKLDMMVDVERPRNPQEQLFDPRLEEIERTLWEELRHEFN</sequence>
<dbReference type="InterPro" id="IPR050166">
    <property type="entry name" value="ABC_transporter_ATP-bind"/>
</dbReference>
<dbReference type="InterPro" id="IPR003439">
    <property type="entry name" value="ABC_transporter-like_ATP-bd"/>
</dbReference>
<dbReference type="PROSITE" id="PS50893">
    <property type="entry name" value="ABC_TRANSPORTER_2"/>
    <property type="match status" value="1"/>
</dbReference>
<dbReference type="Pfam" id="PF00005">
    <property type="entry name" value="ABC_tran"/>
    <property type="match status" value="1"/>
</dbReference>
<dbReference type="SMART" id="SM00382">
    <property type="entry name" value="AAA"/>
    <property type="match status" value="1"/>
</dbReference>